<gene>
    <name evidence="1" type="ORF">Cboi01_000613500</name>
</gene>
<evidence type="ECO:0000313" key="1">
    <source>
        <dbReference type="EMBL" id="GMF02545.1"/>
    </source>
</evidence>
<reference evidence="1" key="1">
    <citation type="submission" date="2023-04" db="EMBL/GenBank/DDBJ databases">
        <title>Candida boidinii NBRC 1967.</title>
        <authorList>
            <person name="Ichikawa N."/>
            <person name="Sato H."/>
            <person name="Tonouchi N."/>
        </authorList>
    </citation>
    <scope>NUCLEOTIDE SEQUENCE</scope>
    <source>
        <strain evidence="1">NBRC 1967</strain>
    </source>
</reference>
<name>A0ACB5U5B9_CANBO</name>
<sequence>MLGGSVVDGPLDGSASCKVDFCTSSTASIQTSFKDLISGIVIVDDAKKEIRVVFKGTTELFEWMEDFSFIPVQYNPYVTGTYGKTNTCKNCQVHVGFKAASDSFMKSTFNDVISLVDAHPDYTLYSEGHSLGGATAILVGNEMKVYGYNPVVVTYGQPKVGNQAMCSWMDDLYDVEGTIKVVGNSDYTLRPGDFIRVIHTADIVPLVPPTIFGYAHSGVELQIIPTGTGSISLSDVAVNGKYNLIDDISETVAALGSYITQPLKLHIVVEHLYYFKNLVLCTGWGITL</sequence>
<proteinExistence type="predicted"/>
<organism evidence="1 2">
    <name type="scientific">Candida boidinii</name>
    <name type="common">Yeast</name>
    <dbReference type="NCBI Taxonomy" id="5477"/>
    <lineage>
        <taxon>Eukaryota</taxon>
        <taxon>Fungi</taxon>
        <taxon>Dikarya</taxon>
        <taxon>Ascomycota</taxon>
        <taxon>Saccharomycotina</taxon>
        <taxon>Pichiomycetes</taxon>
        <taxon>Pichiales</taxon>
        <taxon>Pichiaceae</taxon>
        <taxon>Ogataea</taxon>
        <taxon>Ogataea/Candida clade</taxon>
    </lineage>
</organism>
<accession>A0ACB5U5B9</accession>
<dbReference type="EMBL" id="BSXV01005600">
    <property type="protein sequence ID" value="GMF02545.1"/>
    <property type="molecule type" value="Genomic_DNA"/>
</dbReference>
<keyword evidence="2" id="KW-1185">Reference proteome</keyword>
<dbReference type="Proteomes" id="UP001165101">
    <property type="component" value="Unassembled WGS sequence"/>
</dbReference>
<evidence type="ECO:0000313" key="2">
    <source>
        <dbReference type="Proteomes" id="UP001165101"/>
    </source>
</evidence>
<protein>
    <submittedName>
        <fullName evidence="1">Unnamed protein product</fullName>
    </submittedName>
</protein>
<comment type="caution">
    <text evidence="1">The sequence shown here is derived from an EMBL/GenBank/DDBJ whole genome shotgun (WGS) entry which is preliminary data.</text>
</comment>